<feature type="domain" description="Response regulatory" evidence="19">
    <location>
        <begin position="827"/>
        <end position="943"/>
    </location>
</feature>
<sequence length="1245" mass="138120">MHSEGTVHRMVGTVQDITEQKEADQALRSLLREVNFQKYALDQHAIVSATDAAGRIIYANEKFVSISGYERDELLGQNHRILKSTEHPPAFYQEMWRTIQKGETWHGEVKNNKKQGGYYWVRATIVPFMDDKGKPEQYVSIRTDITEQKESERKLISLLHEVNFQKHALDQHAIVSITDRDGFITYINEPFSLITGYSELEIVGGKHRLLHSGVHDHAFYRDLWGTISSGKAWKGELCNRAKNGKLFWVSTAIVPFMNEAGQVERYISIQTDITQRREIERELENNNYLSDMALRLSNSGYWHLLLEDEGYYISSERKALIMGDPPHPGFRYHIQDDWLANIRKTDPAMAEQVFANFTQSIATGQDIHFSYPYVRPVDGRTIWLETAGYVERDETGKPYRVYGVTQDITTRRAAEREILRAKEIAEEATQAKSDFLANMSHEIRTPMNAIIGMSYLALQTELSRKQQDYINKIHNAANALLGIINDILDFSKIEAGKLDMENLPFLLSDTLESLTNLIAVKAREKGLELLIAMDPAVPDGLIGDDLRLGQILVNLVNNAVKFTDTGEIVVRVKQVEANDREVMLQFSISDSGIGMTEAQVAKLFNSFSQADASTTRKYGGTGLGLTISKKLTEMMHGKIWVESTPGVGSTFLFTARFGLSTHPAKSKLKLTGDLQGLRVLIVDDSATSREIFEQLAISLGFDAHLAASASEALLAIYRAEAADTPYQLVYTDWKMPGMDGVELTHRLKTATDLQHPPKIIMVTAYDRDEMLRRLGSNTVDGFLTKPATCSSLMEAAMLVFGLEARTDLENGGELLGLEELQSRAGARILLVEDNEINQQVATELLEMAHLEVAVASNGQIGVEMVRAEPFDLVLMDMQMPVMDGYTAARTIRQEARFQTLPILAMTANAMAGDREKCLAAGMNDHVAKPIDPKELFTALAKWIEPRQQPLPTTTKLAVVDDAQEQLPELPGIDTRNGILRMGGRVASYKKLLSKFILNQANSIVEIEQALEAADIKLATRLAHTVKGIAGTIGADLLQTRAAEIETTLNKGDTAQALAQCPAAQAALQETIAVIQQALPSTAATPQPQAYEALPLPPDFILQLETVIAQAEQFSGEAIERLETLLPTAQGNPCAHSLKNAYQAMAEYDFEKAIAEIQEVVASLRGEDNAAATGVDPAQRDALFTQLYAQLQQYSAQGVDTLEALDALLPAGDDKEAVQKMRQALSQYDFEGALEYLTPIMAVKII</sequence>
<dbReference type="eggNOG" id="COG2202">
    <property type="taxonomic scope" value="Bacteria"/>
</dbReference>
<dbReference type="InterPro" id="IPR036641">
    <property type="entry name" value="HPT_dom_sf"/>
</dbReference>
<keyword evidence="5 17" id="KW-0597">Phosphoprotein</keyword>
<feature type="modified residue" description="4-aspartylphosphate" evidence="17">
    <location>
        <position position="876"/>
    </location>
</feature>
<evidence type="ECO:0000256" key="16">
    <source>
        <dbReference type="PROSITE-ProRule" id="PRU00110"/>
    </source>
</evidence>
<dbReference type="PANTHER" id="PTHR45339">
    <property type="entry name" value="HYBRID SIGNAL TRANSDUCTION HISTIDINE KINASE J"/>
    <property type="match status" value="1"/>
</dbReference>
<dbReference type="HOGENOM" id="CLU_266252_0_0_5"/>
<evidence type="ECO:0000256" key="14">
    <source>
        <dbReference type="ARBA" id="ARBA00064003"/>
    </source>
</evidence>
<evidence type="ECO:0000313" key="23">
    <source>
        <dbReference type="EMBL" id="ABK45654.1"/>
    </source>
</evidence>
<dbReference type="CDD" id="cd17546">
    <property type="entry name" value="REC_hyHK_CKI1_RcsC-like"/>
    <property type="match status" value="2"/>
</dbReference>
<evidence type="ECO:0000256" key="9">
    <source>
        <dbReference type="ARBA" id="ARBA00022777"/>
    </source>
</evidence>
<dbReference type="STRING" id="156889.Mmc1_3164"/>
<accession>A0LCG1</accession>
<evidence type="ECO:0000256" key="11">
    <source>
        <dbReference type="ARBA" id="ARBA00022989"/>
    </source>
</evidence>
<evidence type="ECO:0000256" key="10">
    <source>
        <dbReference type="ARBA" id="ARBA00022840"/>
    </source>
</evidence>
<dbReference type="InterPro" id="IPR011006">
    <property type="entry name" value="CheY-like_superfamily"/>
</dbReference>
<comment type="subcellular location">
    <subcellularLocation>
        <location evidence="2">Cell membrane</location>
        <topology evidence="2">Multi-pass membrane protein</topology>
    </subcellularLocation>
</comment>
<evidence type="ECO:0000259" key="22">
    <source>
        <dbReference type="PROSITE" id="PS50894"/>
    </source>
</evidence>
<dbReference type="AlphaFoldDB" id="A0LCG1"/>
<dbReference type="InterPro" id="IPR003594">
    <property type="entry name" value="HATPase_dom"/>
</dbReference>
<dbReference type="GO" id="GO:0000155">
    <property type="term" value="F:phosphorelay sensor kinase activity"/>
    <property type="evidence" value="ECO:0007669"/>
    <property type="project" value="InterPro"/>
</dbReference>
<evidence type="ECO:0000256" key="6">
    <source>
        <dbReference type="ARBA" id="ARBA00022679"/>
    </source>
</evidence>
<name>A0LCG1_MAGMM</name>
<evidence type="ECO:0000256" key="2">
    <source>
        <dbReference type="ARBA" id="ARBA00004651"/>
    </source>
</evidence>
<dbReference type="GO" id="GO:0005524">
    <property type="term" value="F:ATP binding"/>
    <property type="evidence" value="ECO:0007669"/>
    <property type="project" value="UniProtKB-KW"/>
</dbReference>
<feature type="domain" description="HPt" evidence="22">
    <location>
        <begin position="984"/>
        <end position="1081"/>
    </location>
</feature>
<dbReference type="FunFam" id="3.30.565.10:FF:000010">
    <property type="entry name" value="Sensor histidine kinase RcsC"/>
    <property type="match status" value="1"/>
</dbReference>
<dbReference type="Gene3D" id="3.30.450.20">
    <property type="entry name" value="PAS domain"/>
    <property type="match status" value="3"/>
</dbReference>
<organism evidence="23 24">
    <name type="scientific">Magnetococcus marinus (strain ATCC BAA-1437 / JCM 17883 / MC-1)</name>
    <dbReference type="NCBI Taxonomy" id="156889"/>
    <lineage>
        <taxon>Bacteria</taxon>
        <taxon>Pseudomonadati</taxon>
        <taxon>Pseudomonadota</taxon>
        <taxon>Magnetococcia</taxon>
        <taxon>Magnetococcales</taxon>
        <taxon>Magnetococcaceae</taxon>
        <taxon>Magnetococcus</taxon>
    </lineage>
</organism>
<keyword evidence="13" id="KW-0472">Membrane</keyword>
<evidence type="ECO:0000256" key="15">
    <source>
        <dbReference type="ARBA" id="ARBA00068150"/>
    </source>
</evidence>
<dbReference type="InterPro" id="IPR005467">
    <property type="entry name" value="His_kinase_dom"/>
</dbReference>
<dbReference type="SMART" id="SM00388">
    <property type="entry name" value="HisKA"/>
    <property type="match status" value="1"/>
</dbReference>
<dbReference type="SMART" id="SM00086">
    <property type="entry name" value="PAC"/>
    <property type="match status" value="3"/>
</dbReference>
<dbReference type="PANTHER" id="PTHR45339:SF1">
    <property type="entry name" value="HYBRID SIGNAL TRANSDUCTION HISTIDINE KINASE J"/>
    <property type="match status" value="1"/>
</dbReference>
<evidence type="ECO:0000256" key="8">
    <source>
        <dbReference type="ARBA" id="ARBA00022741"/>
    </source>
</evidence>
<dbReference type="GO" id="GO:0005886">
    <property type="term" value="C:plasma membrane"/>
    <property type="evidence" value="ECO:0007669"/>
    <property type="project" value="UniProtKB-SubCell"/>
</dbReference>
<dbReference type="InterPro" id="IPR036097">
    <property type="entry name" value="HisK_dim/P_sf"/>
</dbReference>
<proteinExistence type="predicted"/>
<dbReference type="PROSITE" id="PS50109">
    <property type="entry name" value="HIS_KIN"/>
    <property type="match status" value="1"/>
</dbReference>
<dbReference type="InterPro" id="IPR000700">
    <property type="entry name" value="PAS-assoc_C"/>
</dbReference>
<dbReference type="KEGG" id="mgm:Mmc1_3164"/>
<dbReference type="InterPro" id="IPR004358">
    <property type="entry name" value="Sig_transdc_His_kin-like_C"/>
</dbReference>
<dbReference type="Gene3D" id="1.20.120.160">
    <property type="entry name" value="HPT domain"/>
    <property type="match status" value="1"/>
</dbReference>
<keyword evidence="7" id="KW-0812">Transmembrane</keyword>
<feature type="domain" description="Histidine kinase" evidence="18">
    <location>
        <begin position="438"/>
        <end position="659"/>
    </location>
</feature>
<evidence type="ECO:0000256" key="7">
    <source>
        <dbReference type="ARBA" id="ARBA00022692"/>
    </source>
</evidence>
<evidence type="ECO:0000256" key="17">
    <source>
        <dbReference type="PROSITE-ProRule" id="PRU00169"/>
    </source>
</evidence>
<dbReference type="SMART" id="SM00091">
    <property type="entry name" value="PAS"/>
    <property type="match status" value="2"/>
</dbReference>
<feature type="modified residue" description="Phosphohistidine" evidence="16">
    <location>
        <position position="1023"/>
    </location>
</feature>
<keyword evidence="11" id="KW-1133">Transmembrane helix</keyword>
<dbReference type="SUPFAM" id="SSF55785">
    <property type="entry name" value="PYP-like sensor domain (PAS domain)"/>
    <property type="match status" value="3"/>
</dbReference>
<evidence type="ECO:0000256" key="12">
    <source>
        <dbReference type="ARBA" id="ARBA00023012"/>
    </source>
</evidence>
<evidence type="ECO:0000259" key="20">
    <source>
        <dbReference type="PROSITE" id="PS50112"/>
    </source>
</evidence>
<evidence type="ECO:0000313" key="24">
    <source>
        <dbReference type="Proteomes" id="UP000002586"/>
    </source>
</evidence>
<dbReference type="Pfam" id="PF00512">
    <property type="entry name" value="HisKA"/>
    <property type="match status" value="1"/>
</dbReference>
<evidence type="ECO:0000259" key="18">
    <source>
        <dbReference type="PROSITE" id="PS50109"/>
    </source>
</evidence>
<dbReference type="PROSITE" id="PS50894">
    <property type="entry name" value="HPT"/>
    <property type="match status" value="1"/>
</dbReference>
<evidence type="ECO:0000256" key="3">
    <source>
        <dbReference type="ARBA" id="ARBA00012438"/>
    </source>
</evidence>
<dbReference type="CDD" id="cd00082">
    <property type="entry name" value="HisKA"/>
    <property type="match status" value="1"/>
</dbReference>
<dbReference type="FunFam" id="1.10.287.130:FF:000002">
    <property type="entry name" value="Two-component osmosensing histidine kinase"/>
    <property type="match status" value="1"/>
</dbReference>
<comment type="subunit">
    <text evidence="14">At low DSF concentrations, interacts with RpfF.</text>
</comment>
<protein>
    <recommendedName>
        <fullName evidence="15">Sensory/regulatory protein RpfC</fullName>
        <ecNumber evidence="3">2.7.13.3</ecNumber>
    </recommendedName>
</protein>
<dbReference type="eggNOG" id="COG2205">
    <property type="taxonomic scope" value="Bacteria"/>
</dbReference>
<dbReference type="Pfam" id="PF13426">
    <property type="entry name" value="PAS_9"/>
    <property type="match status" value="2"/>
</dbReference>
<evidence type="ECO:0000256" key="5">
    <source>
        <dbReference type="ARBA" id="ARBA00022553"/>
    </source>
</evidence>
<dbReference type="Gene3D" id="1.10.287.130">
    <property type="match status" value="1"/>
</dbReference>
<dbReference type="Gene3D" id="3.40.50.2300">
    <property type="match status" value="2"/>
</dbReference>
<keyword evidence="4" id="KW-1003">Cell membrane</keyword>
<dbReference type="CDD" id="cd00130">
    <property type="entry name" value="PAS"/>
    <property type="match status" value="2"/>
</dbReference>
<dbReference type="InterPro" id="IPR000014">
    <property type="entry name" value="PAS"/>
</dbReference>
<dbReference type="Proteomes" id="UP000002586">
    <property type="component" value="Chromosome"/>
</dbReference>
<dbReference type="SUPFAM" id="SSF52172">
    <property type="entry name" value="CheY-like"/>
    <property type="match status" value="2"/>
</dbReference>
<dbReference type="Pfam" id="PF08447">
    <property type="entry name" value="PAS_3"/>
    <property type="match status" value="1"/>
</dbReference>
<feature type="domain" description="PAC" evidence="21">
    <location>
        <begin position="105"/>
        <end position="157"/>
    </location>
</feature>
<dbReference type="InterPro" id="IPR001610">
    <property type="entry name" value="PAC"/>
</dbReference>
<keyword evidence="10" id="KW-0067">ATP-binding</keyword>
<dbReference type="InterPro" id="IPR013655">
    <property type="entry name" value="PAS_fold_3"/>
</dbReference>
<dbReference type="eggNOG" id="COG2198">
    <property type="taxonomic scope" value="Bacteria"/>
</dbReference>
<reference evidence="23 24" key="2">
    <citation type="journal article" date="2012" name="Int. J. Syst. Evol. Microbiol.">
        <title>Magnetococcus marinus gen. nov., sp. nov., a marine, magnetotactic bacterium that represents a novel lineage (Magnetococcaceae fam. nov.; Magnetococcales ord. nov.) at the base of the Alphaproteobacteria.</title>
        <authorList>
            <person name="Bazylinski D.A."/>
            <person name="Williams T.J."/>
            <person name="Lefevre C.T."/>
            <person name="Berg R.J."/>
            <person name="Zhang C.L."/>
            <person name="Bowser S.S."/>
            <person name="Dean A.J."/>
            <person name="Beveridge T.J."/>
        </authorList>
    </citation>
    <scope>NUCLEOTIDE SEQUENCE [LARGE SCALE GENOMIC DNA]</scope>
    <source>
        <strain evidence="24">ATCC BAA-1437 / JCM 17883 / MC-1</strain>
    </source>
</reference>
<dbReference type="Gene3D" id="3.30.565.10">
    <property type="entry name" value="Histidine kinase-like ATPase, C-terminal domain"/>
    <property type="match status" value="1"/>
</dbReference>
<evidence type="ECO:0000256" key="1">
    <source>
        <dbReference type="ARBA" id="ARBA00000085"/>
    </source>
</evidence>
<dbReference type="SMART" id="SM00387">
    <property type="entry name" value="HATPase_c"/>
    <property type="match status" value="1"/>
</dbReference>
<keyword evidence="24" id="KW-1185">Reference proteome</keyword>
<gene>
    <name evidence="23" type="ordered locus">Mmc1_3164</name>
</gene>
<dbReference type="InterPro" id="IPR035965">
    <property type="entry name" value="PAS-like_dom_sf"/>
</dbReference>
<dbReference type="PROSITE" id="PS50113">
    <property type="entry name" value="PAC"/>
    <property type="match status" value="4"/>
</dbReference>
<dbReference type="eggNOG" id="COG0784">
    <property type="taxonomic scope" value="Bacteria"/>
</dbReference>
<reference evidence="24" key="1">
    <citation type="journal article" date="2009" name="Appl. Environ. Microbiol.">
        <title>Complete genome sequence of the chemolithoautotrophic marine magnetotactic coccus strain MC-1.</title>
        <authorList>
            <person name="Schubbe S."/>
            <person name="Williams T.J."/>
            <person name="Xie G."/>
            <person name="Kiss H.E."/>
            <person name="Brettin T.S."/>
            <person name="Martinez D."/>
            <person name="Ross C.A."/>
            <person name="Schuler D."/>
            <person name="Cox B.L."/>
            <person name="Nealson K.H."/>
            <person name="Bazylinski D.A."/>
        </authorList>
    </citation>
    <scope>NUCLEOTIDE SEQUENCE [LARGE SCALE GENOMIC DNA]</scope>
    <source>
        <strain evidence="24">ATCC BAA-1437 / JCM 17883 / MC-1</strain>
    </source>
</reference>
<dbReference type="SMART" id="SM00073">
    <property type="entry name" value="HPT"/>
    <property type="match status" value="1"/>
</dbReference>
<evidence type="ECO:0000256" key="4">
    <source>
        <dbReference type="ARBA" id="ARBA00022475"/>
    </source>
</evidence>
<evidence type="ECO:0000259" key="21">
    <source>
        <dbReference type="PROSITE" id="PS50113"/>
    </source>
</evidence>
<feature type="domain" description="PAS" evidence="20">
    <location>
        <begin position="175"/>
        <end position="204"/>
    </location>
</feature>
<keyword evidence="12" id="KW-0902">Two-component regulatory system</keyword>
<dbReference type="EMBL" id="CP000471">
    <property type="protein sequence ID" value="ABK45654.1"/>
    <property type="molecule type" value="Genomic_DNA"/>
</dbReference>
<dbReference type="InterPro" id="IPR036890">
    <property type="entry name" value="HATPase_C_sf"/>
</dbReference>
<dbReference type="Pfam" id="PF00072">
    <property type="entry name" value="Response_reg"/>
    <property type="match status" value="2"/>
</dbReference>
<keyword evidence="6" id="KW-0808">Transferase</keyword>
<feature type="domain" description="PAC" evidence="21">
    <location>
        <begin position="1"/>
        <end position="29"/>
    </location>
</feature>
<evidence type="ECO:0000256" key="13">
    <source>
        <dbReference type="ARBA" id="ARBA00023136"/>
    </source>
</evidence>
<feature type="modified residue" description="4-aspartylphosphate" evidence="17">
    <location>
        <position position="732"/>
    </location>
</feature>
<feature type="domain" description="PAS" evidence="20">
    <location>
        <begin position="47"/>
        <end position="88"/>
    </location>
</feature>
<comment type="catalytic activity">
    <reaction evidence="1">
        <text>ATP + protein L-histidine = ADP + protein N-phospho-L-histidine.</text>
        <dbReference type="EC" id="2.7.13.3"/>
    </reaction>
</comment>
<feature type="domain" description="Response regulatory" evidence="19">
    <location>
        <begin position="678"/>
        <end position="800"/>
    </location>
</feature>
<keyword evidence="9 23" id="KW-0418">Kinase</keyword>
<dbReference type="SUPFAM" id="SSF55874">
    <property type="entry name" value="ATPase domain of HSP90 chaperone/DNA topoisomerase II/histidine kinase"/>
    <property type="match status" value="1"/>
</dbReference>
<dbReference type="SUPFAM" id="SSF47226">
    <property type="entry name" value="Histidine-containing phosphotransfer domain, HPT domain"/>
    <property type="match status" value="1"/>
</dbReference>
<dbReference type="NCBIfam" id="TIGR00229">
    <property type="entry name" value="sensory_box"/>
    <property type="match status" value="2"/>
</dbReference>
<dbReference type="InterPro" id="IPR003661">
    <property type="entry name" value="HisK_dim/P_dom"/>
</dbReference>
<feature type="domain" description="PAC" evidence="21">
    <location>
        <begin position="367"/>
        <end position="420"/>
    </location>
</feature>
<dbReference type="Pfam" id="PF02518">
    <property type="entry name" value="HATPase_c"/>
    <property type="match status" value="1"/>
</dbReference>
<dbReference type="PROSITE" id="PS50112">
    <property type="entry name" value="PAS"/>
    <property type="match status" value="2"/>
</dbReference>
<dbReference type="SMART" id="SM00448">
    <property type="entry name" value="REC"/>
    <property type="match status" value="2"/>
</dbReference>
<dbReference type="InterPro" id="IPR008207">
    <property type="entry name" value="Sig_transdc_His_kin_Hpt_dom"/>
</dbReference>
<dbReference type="PROSITE" id="PS50110">
    <property type="entry name" value="RESPONSE_REGULATORY"/>
    <property type="match status" value="2"/>
</dbReference>
<dbReference type="CDD" id="cd16922">
    <property type="entry name" value="HATPase_EvgS-ArcB-TorS-like"/>
    <property type="match status" value="1"/>
</dbReference>
<dbReference type="EC" id="2.7.13.3" evidence="3"/>
<feature type="domain" description="PAC" evidence="21">
    <location>
        <begin position="231"/>
        <end position="285"/>
    </location>
</feature>
<dbReference type="PRINTS" id="PR00344">
    <property type="entry name" value="BCTRLSENSOR"/>
</dbReference>
<keyword evidence="8" id="KW-0547">Nucleotide-binding</keyword>
<dbReference type="SUPFAM" id="SSF47384">
    <property type="entry name" value="Homodimeric domain of signal transducing histidine kinase"/>
    <property type="match status" value="1"/>
</dbReference>
<dbReference type="CDD" id="cd00088">
    <property type="entry name" value="HPT"/>
    <property type="match status" value="1"/>
</dbReference>
<evidence type="ECO:0000259" key="19">
    <source>
        <dbReference type="PROSITE" id="PS50110"/>
    </source>
</evidence>
<dbReference type="Pfam" id="PF01627">
    <property type="entry name" value="Hpt"/>
    <property type="match status" value="1"/>
</dbReference>
<dbReference type="eggNOG" id="COG0745">
    <property type="taxonomic scope" value="Bacteria"/>
</dbReference>
<dbReference type="InterPro" id="IPR001789">
    <property type="entry name" value="Sig_transdc_resp-reg_receiver"/>
</dbReference>